<keyword evidence="1" id="KW-0378">Hydrolase</keyword>
<dbReference type="GO" id="GO:0016787">
    <property type="term" value="F:hydrolase activity"/>
    <property type="evidence" value="ECO:0007669"/>
    <property type="project" value="UniProtKB-KW"/>
</dbReference>
<dbReference type="InterPro" id="IPR010618">
    <property type="entry name" value="RPF"/>
</dbReference>
<reference evidence="3" key="1">
    <citation type="submission" date="2020-04" db="EMBL/GenBank/DDBJ databases">
        <authorList>
            <person name="Chiriac C."/>
            <person name="Salcher M."/>
            <person name="Ghai R."/>
            <person name="Kavagutti S V."/>
        </authorList>
    </citation>
    <scope>NUCLEOTIDE SEQUENCE</scope>
</reference>
<gene>
    <name evidence="5" type="ORF">UFOVP1296_34</name>
    <name evidence="3" type="ORF">UFOVP471_60</name>
    <name evidence="4" type="ORF">UFOVP890_34</name>
</gene>
<evidence type="ECO:0000313" key="3">
    <source>
        <dbReference type="EMBL" id="CAB4144722.1"/>
    </source>
</evidence>
<evidence type="ECO:0000313" key="5">
    <source>
        <dbReference type="EMBL" id="CAB4195766.1"/>
    </source>
</evidence>
<dbReference type="InterPro" id="IPR023346">
    <property type="entry name" value="Lysozyme-like_dom_sf"/>
</dbReference>
<dbReference type="Gene3D" id="1.10.530.10">
    <property type="match status" value="1"/>
</dbReference>
<proteinExistence type="predicted"/>
<dbReference type="EMBL" id="LR797240">
    <property type="protein sequence ID" value="CAB4195766.1"/>
    <property type="molecule type" value="Genomic_DNA"/>
</dbReference>
<dbReference type="EMBL" id="LR796438">
    <property type="protein sequence ID" value="CAB4144722.1"/>
    <property type="molecule type" value="Genomic_DNA"/>
</dbReference>
<feature type="domain" description="Resuscitation-promoting factor core lysozyme-like" evidence="2">
    <location>
        <begin position="67"/>
        <end position="129"/>
    </location>
</feature>
<organism evidence="3">
    <name type="scientific">uncultured Caudovirales phage</name>
    <dbReference type="NCBI Taxonomy" id="2100421"/>
    <lineage>
        <taxon>Viruses</taxon>
        <taxon>Duplodnaviria</taxon>
        <taxon>Heunggongvirae</taxon>
        <taxon>Uroviricota</taxon>
        <taxon>Caudoviricetes</taxon>
        <taxon>Peduoviridae</taxon>
        <taxon>Maltschvirus</taxon>
        <taxon>Maltschvirus maltsch</taxon>
    </lineage>
</organism>
<dbReference type="Pfam" id="PF06737">
    <property type="entry name" value="Transglycosylas"/>
    <property type="match status" value="1"/>
</dbReference>
<protein>
    <submittedName>
        <fullName evidence="3">Transglycosylase-like</fullName>
    </submittedName>
</protein>
<evidence type="ECO:0000259" key="2">
    <source>
        <dbReference type="Pfam" id="PF06737"/>
    </source>
</evidence>
<evidence type="ECO:0000256" key="1">
    <source>
        <dbReference type="ARBA" id="ARBA00022801"/>
    </source>
</evidence>
<evidence type="ECO:0000313" key="4">
    <source>
        <dbReference type="EMBL" id="CAB4169448.1"/>
    </source>
</evidence>
<accession>A0A6J5MEM6</accession>
<dbReference type="SUPFAM" id="SSF53955">
    <property type="entry name" value="Lysozyme-like"/>
    <property type="match status" value="1"/>
</dbReference>
<name>A0A6J5MEM6_9CAUD</name>
<sequence length="185" mass="21015">MQKHLALVAFSIISTIHFTPSKAVALSTTTVASINTAASELQEQFPKIYIPSMHPELRAQIASKKAAKVRFWEAVSWCETHHDWQNGGYYAGGLGIAQSAWRGYGGWEFAKSPKNATKEEQIVVANRISFLGYQTKNTFMTFDDRLNNRPFFRPSTRTPSWGRNCVNWKTRRPLSERYVETPLKG</sequence>
<dbReference type="EMBL" id="LR796845">
    <property type="protein sequence ID" value="CAB4169448.1"/>
    <property type="molecule type" value="Genomic_DNA"/>
</dbReference>